<proteinExistence type="predicted"/>
<dbReference type="InterPro" id="IPR036770">
    <property type="entry name" value="Ankyrin_rpt-contain_sf"/>
</dbReference>
<keyword evidence="3" id="KW-1185">Reference proteome</keyword>
<protein>
    <submittedName>
        <fullName evidence="2">Ankrd46 protein</fullName>
    </submittedName>
</protein>
<dbReference type="Proteomes" id="UP000649617">
    <property type="component" value="Unassembled WGS sequence"/>
</dbReference>
<evidence type="ECO:0000313" key="2">
    <source>
        <dbReference type="EMBL" id="CAE7218269.1"/>
    </source>
</evidence>
<dbReference type="EMBL" id="CAJNIZ010003072">
    <property type="protein sequence ID" value="CAE7218269.1"/>
    <property type="molecule type" value="Genomic_DNA"/>
</dbReference>
<evidence type="ECO:0000313" key="3">
    <source>
        <dbReference type="Proteomes" id="UP000649617"/>
    </source>
</evidence>
<comment type="caution">
    <text evidence="2">The sequence shown here is derived from an EMBL/GenBank/DDBJ whole genome shotgun (WGS) entry which is preliminary data.</text>
</comment>
<feature type="non-terminal residue" evidence="2">
    <location>
        <position position="112"/>
    </location>
</feature>
<dbReference type="OrthoDB" id="10264606at2759"/>
<reference evidence="2" key="1">
    <citation type="submission" date="2021-02" db="EMBL/GenBank/DDBJ databases">
        <authorList>
            <person name="Dougan E. K."/>
            <person name="Rhodes N."/>
            <person name="Thang M."/>
            <person name="Chan C."/>
        </authorList>
    </citation>
    <scope>NUCLEOTIDE SEQUENCE</scope>
</reference>
<dbReference type="PROSITE" id="PS50088">
    <property type="entry name" value="ANK_REPEAT"/>
    <property type="match status" value="1"/>
</dbReference>
<dbReference type="SUPFAM" id="SSF48403">
    <property type="entry name" value="Ankyrin repeat"/>
    <property type="match status" value="1"/>
</dbReference>
<dbReference type="Pfam" id="PF00023">
    <property type="entry name" value="Ank"/>
    <property type="match status" value="1"/>
</dbReference>
<name>A0A812K1A9_SYMPI</name>
<dbReference type="AlphaFoldDB" id="A0A812K1A9"/>
<sequence length="112" mass="12178">MSGQELPISMEEISDVLSLKASLRRRHGYPLCVQQFLHNGICLDNSTELNAPVGLQLVLLTVSSEVQRVEAAQELTGACVQGDLEIARRLLEAGANKNSRDHRGYSACMLAA</sequence>
<keyword evidence="1" id="KW-0040">ANK repeat</keyword>
<dbReference type="InterPro" id="IPR002110">
    <property type="entry name" value="Ankyrin_rpt"/>
</dbReference>
<gene>
    <name evidence="2" type="primary">ankrd46</name>
    <name evidence="2" type="ORF">SPIL2461_LOCUS2746</name>
</gene>
<dbReference type="Gene3D" id="1.25.40.20">
    <property type="entry name" value="Ankyrin repeat-containing domain"/>
    <property type="match status" value="1"/>
</dbReference>
<dbReference type="InterPro" id="IPR029071">
    <property type="entry name" value="Ubiquitin-like_domsf"/>
</dbReference>
<organism evidence="2 3">
    <name type="scientific">Symbiodinium pilosum</name>
    <name type="common">Dinoflagellate</name>
    <dbReference type="NCBI Taxonomy" id="2952"/>
    <lineage>
        <taxon>Eukaryota</taxon>
        <taxon>Sar</taxon>
        <taxon>Alveolata</taxon>
        <taxon>Dinophyceae</taxon>
        <taxon>Suessiales</taxon>
        <taxon>Symbiodiniaceae</taxon>
        <taxon>Symbiodinium</taxon>
    </lineage>
</organism>
<evidence type="ECO:0000256" key="1">
    <source>
        <dbReference type="PROSITE-ProRule" id="PRU00023"/>
    </source>
</evidence>
<feature type="repeat" description="ANK" evidence="1">
    <location>
        <begin position="70"/>
        <end position="102"/>
    </location>
</feature>
<accession>A0A812K1A9</accession>
<dbReference type="SUPFAM" id="SSF54236">
    <property type="entry name" value="Ubiquitin-like"/>
    <property type="match status" value="1"/>
</dbReference>